<dbReference type="PANTHER" id="PTHR33910:SF1">
    <property type="entry name" value="PROTEIN TRANSLOCASE SUBUNIT SECE"/>
    <property type="match status" value="1"/>
</dbReference>
<organism evidence="10 11">
    <name type="scientific">Sinobacterium norvegicum</name>
    <dbReference type="NCBI Taxonomy" id="1641715"/>
    <lineage>
        <taxon>Bacteria</taxon>
        <taxon>Pseudomonadati</taxon>
        <taxon>Pseudomonadota</taxon>
        <taxon>Gammaproteobacteria</taxon>
        <taxon>Cellvibrionales</taxon>
        <taxon>Spongiibacteraceae</taxon>
        <taxon>Sinobacterium</taxon>
    </lineage>
</organism>
<gene>
    <name evidence="9 10" type="primary">secE</name>
    <name evidence="10" type="ORF">SIN8267_03370</name>
</gene>
<feature type="transmembrane region" description="Helical" evidence="9">
    <location>
        <begin position="40"/>
        <end position="67"/>
    </location>
</feature>
<evidence type="ECO:0000256" key="7">
    <source>
        <dbReference type="ARBA" id="ARBA00023010"/>
    </source>
</evidence>
<keyword evidence="5 9" id="KW-0653">Protein transport</keyword>
<dbReference type="EMBL" id="CAKLPX010000006">
    <property type="protein sequence ID" value="CAH0993223.1"/>
    <property type="molecule type" value="Genomic_DNA"/>
</dbReference>
<dbReference type="InterPro" id="IPR005807">
    <property type="entry name" value="SecE_bac"/>
</dbReference>
<evidence type="ECO:0000256" key="6">
    <source>
        <dbReference type="ARBA" id="ARBA00022989"/>
    </source>
</evidence>
<dbReference type="InterPro" id="IPR038379">
    <property type="entry name" value="SecE_sf"/>
</dbReference>
<dbReference type="PRINTS" id="PR01650">
    <property type="entry name" value="SECETRNLCASE"/>
</dbReference>
<dbReference type="Proteomes" id="UP000838100">
    <property type="component" value="Unassembled WGS sequence"/>
</dbReference>
<keyword evidence="7 9" id="KW-0811">Translocation</keyword>
<sequence>MNTKVEGQASRFDIVKWVLVSAIVVAGVVGNTYFSDESLLYRVLALLVMGGVSLVVALQTAKGAALWDLIKESRVEIRKVVWPSHQETLQTTFIVVAVTLIMALILWMLDSLLGMIISKIIG</sequence>
<evidence type="ECO:0000256" key="8">
    <source>
        <dbReference type="ARBA" id="ARBA00023136"/>
    </source>
</evidence>
<accession>A0ABM9AKC8</accession>
<evidence type="ECO:0000256" key="2">
    <source>
        <dbReference type="ARBA" id="ARBA00022448"/>
    </source>
</evidence>
<evidence type="ECO:0000256" key="9">
    <source>
        <dbReference type="HAMAP-Rule" id="MF_00422"/>
    </source>
</evidence>
<keyword evidence="2 9" id="KW-0813">Transport</keyword>
<evidence type="ECO:0000313" key="10">
    <source>
        <dbReference type="EMBL" id="CAH0993223.1"/>
    </source>
</evidence>
<dbReference type="HAMAP" id="MF_00422">
    <property type="entry name" value="SecE"/>
    <property type="match status" value="1"/>
</dbReference>
<proteinExistence type="inferred from homology"/>
<comment type="caution">
    <text evidence="9">Lacks conserved residue(s) required for the propagation of feature annotation.</text>
</comment>
<evidence type="ECO:0000256" key="5">
    <source>
        <dbReference type="ARBA" id="ARBA00022927"/>
    </source>
</evidence>
<keyword evidence="4 9" id="KW-0812">Transmembrane</keyword>
<comment type="function">
    <text evidence="9">Essential subunit of the Sec protein translocation channel SecYEG. Clamps together the 2 halves of SecY. May contact the channel plug during translocation.</text>
</comment>
<dbReference type="RefSeq" id="WP_237445907.1">
    <property type="nucleotide sequence ID" value="NZ_CAKLPX010000006.1"/>
</dbReference>
<comment type="subunit">
    <text evidence="9">Component of the Sec protein translocase complex. Heterotrimer consisting of SecY, SecE and SecG subunits. The heterotrimers can form oligomers, although 1 heterotrimer is thought to be able to translocate proteins. Interacts with the ribosome. Interacts with SecDF, and other proteins may be involved. Interacts with SecA.</text>
</comment>
<dbReference type="PROSITE" id="PS01067">
    <property type="entry name" value="SECE_SEC61G"/>
    <property type="match status" value="1"/>
</dbReference>
<dbReference type="Gene3D" id="1.20.5.1030">
    <property type="entry name" value="Preprotein translocase secy subunit"/>
    <property type="match status" value="1"/>
</dbReference>
<dbReference type="NCBIfam" id="TIGR00964">
    <property type="entry name" value="secE_bact"/>
    <property type="match status" value="1"/>
</dbReference>
<evidence type="ECO:0000313" key="11">
    <source>
        <dbReference type="Proteomes" id="UP000838100"/>
    </source>
</evidence>
<reference evidence="10" key="1">
    <citation type="submission" date="2021-12" db="EMBL/GenBank/DDBJ databases">
        <authorList>
            <person name="Rodrigo-Torres L."/>
            <person name="Arahal R. D."/>
            <person name="Lucena T."/>
        </authorList>
    </citation>
    <scope>NUCLEOTIDE SEQUENCE</scope>
    <source>
        <strain evidence="10">CECT 8267</strain>
    </source>
</reference>
<dbReference type="PANTHER" id="PTHR33910">
    <property type="entry name" value="PROTEIN TRANSLOCASE SUBUNIT SECE"/>
    <property type="match status" value="1"/>
</dbReference>
<keyword evidence="11" id="KW-1185">Reference proteome</keyword>
<evidence type="ECO:0000256" key="1">
    <source>
        <dbReference type="ARBA" id="ARBA00004370"/>
    </source>
</evidence>
<name>A0ABM9AKC8_9GAMM</name>
<protein>
    <recommendedName>
        <fullName evidence="9">Protein translocase subunit SecE</fullName>
    </recommendedName>
</protein>
<comment type="caution">
    <text evidence="10">The sequence shown here is derived from an EMBL/GenBank/DDBJ whole genome shotgun (WGS) entry which is preliminary data.</text>
</comment>
<evidence type="ECO:0000256" key="3">
    <source>
        <dbReference type="ARBA" id="ARBA00022475"/>
    </source>
</evidence>
<feature type="transmembrane region" description="Helical" evidence="9">
    <location>
        <begin position="88"/>
        <end position="109"/>
    </location>
</feature>
<feature type="transmembrane region" description="Helical" evidence="9">
    <location>
        <begin position="14"/>
        <end position="34"/>
    </location>
</feature>
<keyword evidence="8 9" id="KW-0472">Membrane</keyword>
<dbReference type="InterPro" id="IPR001901">
    <property type="entry name" value="Translocase_SecE/Sec61-g"/>
</dbReference>
<evidence type="ECO:0000256" key="4">
    <source>
        <dbReference type="ARBA" id="ARBA00022692"/>
    </source>
</evidence>
<keyword evidence="3 9" id="KW-1003">Cell membrane</keyword>
<keyword evidence="6 9" id="KW-1133">Transmembrane helix</keyword>
<comment type="similarity">
    <text evidence="9">Belongs to the SecE/SEC61-gamma family.</text>
</comment>
<comment type="subcellular location">
    <subcellularLocation>
        <location evidence="1">Membrane</location>
    </subcellularLocation>
</comment>
<dbReference type="Pfam" id="PF00584">
    <property type="entry name" value="SecE"/>
    <property type="match status" value="1"/>
</dbReference>